<sequence length="531" mass="56859">MLRWAVVLSLLLSCCEVESQTHCSNGGTFDYVSYRCICTPEFYGRTCETAFASSDPCSNASIPEITDSTASHAPGNTQSCSSTGGCINFYNMATGWYRLRSPAGGFLTSTCPNTTVSCGSADPYILTDIVQEANANRQLFSAKLFRASGPGPVCYNSAETSYPVRILYCGSFNLYYLEPTMSSSHHFCIGNRKACSGGLVSADGSGYEPCVNASACLPRVKSGADVLPVLSQAKSASSEPHFDRFNCAIRDAFSTNSTLGLLYRVKYRITFHNSTQVVILGCTIDDLSVVPGNRVIASCPYEKMLMPHSNIYSATLECTLQAKCNSSAEDYISQELVSASHRLLFQLVEPSSLVLTTSNPIQLCINISKVPIVGEVTLRVSARQTAAVPNEALKVEIKAAQFGQSKSGIDALSVTLNATNRHPVICLELRLLISNQAAALTVNGTQIEVSAGFNSTASSSGVYTAGKLVTFMSLKLMADGSALNMRSTTTTMSSRFLTITLSSTPGLVLKPYENLSIVLGSAILLRLCLRT</sequence>
<organism evidence="3 4">
    <name type="scientific">Macrostomum lignano</name>
    <dbReference type="NCBI Taxonomy" id="282301"/>
    <lineage>
        <taxon>Eukaryota</taxon>
        <taxon>Metazoa</taxon>
        <taxon>Spiralia</taxon>
        <taxon>Lophotrochozoa</taxon>
        <taxon>Platyhelminthes</taxon>
        <taxon>Rhabditophora</taxon>
        <taxon>Macrostomorpha</taxon>
        <taxon>Macrostomida</taxon>
        <taxon>Macrostomidae</taxon>
        <taxon>Macrostomum</taxon>
    </lineage>
</organism>
<gene>
    <name evidence="3" type="ORF">BOX15_Mlig006017g1</name>
</gene>
<dbReference type="Proteomes" id="UP000215902">
    <property type="component" value="Unassembled WGS sequence"/>
</dbReference>
<evidence type="ECO:0000259" key="2">
    <source>
        <dbReference type="PROSITE" id="PS00022"/>
    </source>
</evidence>
<feature type="domain" description="EGF-like" evidence="2">
    <location>
        <begin position="36"/>
        <end position="47"/>
    </location>
</feature>
<dbReference type="InterPro" id="IPR000742">
    <property type="entry name" value="EGF"/>
</dbReference>
<proteinExistence type="predicted"/>
<dbReference type="EMBL" id="NIVC01001660">
    <property type="protein sequence ID" value="PAA65359.1"/>
    <property type="molecule type" value="Genomic_DNA"/>
</dbReference>
<dbReference type="AlphaFoldDB" id="A0A267EWY6"/>
<dbReference type="PROSITE" id="PS00022">
    <property type="entry name" value="EGF_1"/>
    <property type="match status" value="1"/>
</dbReference>
<dbReference type="CDD" id="cd00054">
    <property type="entry name" value="EGF_CA"/>
    <property type="match status" value="1"/>
</dbReference>
<feature type="signal peptide" evidence="1">
    <location>
        <begin position="1"/>
        <end position="19"/>
    </location>
</feature>
<dbReference type="Gene3D" id="2.10.25.10">
    <property type="entry name" value="Laminin"/>
    <property type="match status" value="1"/>
</dbReference>
<keyword evidence="1" id="KW-0732">Signal</keyword>
<evidence type="ECO:0000256" key="1">
    <source>
        <dbReference type="SAM" id="SignalP"/>
    </source>
</evidence>
<evidence type="ECO:0000313" key="4">
    <source>
        <dbReference type="Proteomes" id="UP000215902"/>
    </source>
</evidence>
<protein>
    <recommendedName>
        <fullName evidence="2">EGF-like domain-containing protein</fullName>
    </recommendedName>
</protein>
<name>A0A267EWY6_9PLAT</name>
<reference evidence="3 4" key="1">
    <citation type="submission" date="2017-06" db="EMBL/GenBank/DDBJ databases">
        <title>A platform for efficient transgenesis in Macrostomum lignano, a flatworm model organism for stem cell research.</title>
        <authorList>
            <person name="Berezikov E."/>
        </authorList>
    </citation>
    <scope>NUCLEOTIDE SEQUENCE [LARGE SCALE GENOMIC DNA]</scope>
    <source>
        <strain evidence="3">DV1</strain>
        <tissue evidence="3">Whole organism</tissue>
    </source>
</reference>
<feature type="chain" id="PRO_5012786137" description="EGF-like domain-containing protein" evidence="1">
    <location>
        <begin position="20"/>
        <end position="531"/>
    </location>
</feature>
<comment type="caution">
    <text evidence="3">The sequence shown here is derived from an EMBL/GenBank/DDBJ whole genome shotgun (WGS) entry which is preliminary data.</text>
</comment>
<evidence type="ECO:0000313" key="3">
    <source>
        <dbReference type="EMBL" id="PAA65359.1"/>
    </source>
</evidence>
<keyword evidence="4" id="KW-1185">Reference proteome</keyword>
<accession>A0A267EWY6</accession>